<comment type="caution">
    <text evidence="1">The sequence shown here is derived from an EMBL/GenBank/DDBJ whole genome shotgun (WGS) entry which is preliminary data.</text>
</comment>
<evidence type="ECO:0000313" key="1">
    <source>
        <dbReference type="EMBL" id="KAI8572454.1"/>
    </source>
</evidence>
<name>A0ACC0Q5B1_RHOML</name>
<protein>
    <submittedName>
        <fullName evidence="1">Uncharacterized protein</fullName>
    </submittedName>
</protein>
<dbReference type="Proteomes" id="UP001062846">
    <property type="component" value="Chromosome 1"/>
</dbReference>
<organism evidence="1 2">
    <name type="scientific">Rhododendron molle</name>
    <name type="common">Chinese azalea</name>
    <name type="synonym">Azalea mollis</name>
    <dbReference type="NCBI Taxonomy" id="49168"/>
    <lineage>
        <taxon>Eukaryota</taxon>
        <taxon>Viridiplantae</taxon>
        <taxon>Streptophyta</taxon>
        <taxon>Embryophyta</taxon>
        <taxon>Tracheophyta</taxon>
        <taxon>Spermatophyta</taxon>
        <taxon>Magnoliopsida</taxon>
        <taxon>eudicotyledons</taxon>
        <taxon>Gunneridae</taxon>
        <taxon>Pentapetalae</taxon>
        <taxon>asterids</taxon>
        <taxon>Ericales</taxon>
        <taxon>Ericaceae</taxon>
        <taxon>Ericoideae</taxon>
        <taxon>Rhodoreae</taxon>
        <taxon>Rhododendron</taxon>
    </lineage>
</organism>
<accession>A0ACC0Q5B1</accession>
<gene>
    <name evidence="1" type="ORF">RHMOL_Rhmol01G0200100</name>
</gene>
<evidence type="ECO:0000313" key="2">
    <source>
        <dbReference type="Proteomes" id="UP001062846"/>
    </source>
</evidence>
<sequence>MNRLVNGNEVDGEDQLRENRHTFFRLCCLLRRVGLGDSRNVCLEVRVAIFLWILAHPTKCRHFNVILLGVLLLHNMLLVKPEPVPSNYHDNRWSWFQGRMCLFITQQLTDHSIGQGRVRLPQILEGSATDSRILRDAILRPDGLIVPHGMF</sequence>
<keyword evidence="2" id="KW-1185">Reference proteome</keyword>
<reference evidence="1" key="1">
    <citation type="submission" date="2022-02" db="EMBL/GenBank/DDBJ databases">
        <title>Plant Genome Project.</title>
        <authorList>
            <person name="Zhang R.-G."/>
        </authorList>
    </citation>
    <scope>NUCLEOTIDE SEQUENCE</scope>
    <source>
        <strain evidence="1">AT1</strain>
    </source>
</reference>
<proteinExistence type="predicted"/>
<dbReference type="EMBL" id="CM046388">
    <property type="protein sequence ID" value="KAI8572454.1"/>
    <property type="molecule type" value="Genomic_DNA"/>
</dbReference>